<dbReference type="InterPro" id="IPR027417">
    <property type="entry name" value="P-loop_NTPase"/>
</dbReference>
<dbReference type="PANTHER" id="PTHR42939:SF1">
    <property type="entry name" value="ABC TRANSPORTER ATP-BINDING PROTEIN ALBC-RELATED"/>
    <property type="match status" value="1"/>
</dbReference>
<organism evidence="5 6">
    <name type="scientific">Rhodococcus spelaei</name>
    <dbReference type="NCBI Taxonomy" id="2546320"/>
    <lineage>
        <taxon>Bacteria</taxon>
        <taxon>Bacillati</taxon>
        <taxon>Actinomycetota</taxon>
        <taxon>Actinomycetes</taxon>
        <taxon>Mycobacteriales</taxon>
        <taxon>Nocardiaceae</taxon>
        <taxon>Rhodococcus</taxon>
    </lineage>
</organism>
<sequence length="282" mass="29627">MTALSMRGVHKSFRGRSALHDCTFEVGRGSVTALVGANGAGKSTLMSIAVGMLAADSGEVAVLGHARSRAGISPGLAYVAQHKPLYRSFTVADMLRFGEHANSHWDHDYARGLVADADVPEEARVKTLSPGQRTRVALALALGRRPEVLLLDEPLADLDPLARKAVARTLMADVAERGTAVLLSSHVLAEVDEMADRLLVLGHGRIRLSGALDDLLAEHYLLIGSGDPATVIGAGEVVETRPGGRTHLVRGPRAAAGGDWLTEAASLDDIVLAHLAAPEEVA</sequence>
<gene>
    <name evidence="5" type="ORF">FK531_11665</name>
</gene>
<keyword evidence="3 5" id="KW-0067">ATP-binding</keyword>
<name>A0A541BAL2_9NOCA</name>
<evidence type="ECO:0000256" key="2">
    <source>
        <dbReference type="ARBA" id="ARBA00022741"/>
    </source>
</evidence>
<keyword evidence="6" id="KW-1185">Reference proteome</keyword>
<dbReference type="EMBL" id="VIGH01000004">
    <property type="protein sequence ID" value="TQF69381.1"/>
    <property type="molecule type" value="Genomic_DNA"/>
</dbReference>
<dbReference type="GO" id="GO:0005524">
    <property type="term" value="F:ATP binding"/>
    <property type="evidence" value="ECO:0007669"/>
    <property type="project" value="UniProtKB-KW"/>
</dbReference>
<proteinExistence type="predicted"/>
<evidence type="ECO:0000259" key="4">
    <source>
        <dbReference type="PROSITE" id="PS50893"/>
    </source>
</evidence>
<feature type="domain" description="ABC transporter" evidence="4">
    <location>
        <begin position="4"/>
        <end position="228"/>
    </location>
</feature>
<dbReference type="OrthoDB" id="9804819at2"/>
<dbReference type="InterPro" id="IPR017871">
    <property type="entry name" value="ABC_transporter-like_CS"/>
</dbReference>
<dbReference type="RefSeq" id="WP_142099378.1">
    <property type="nucleotide sequence ID" value="NZ_VIGH01000004.1"/>
</dbReference>
<evidence type="ECO:0000256" key="3">
    <source>
        <dbReference type="ARBA" id="ARBA00022840"/>
    </source>
</evidence>
<dbReference type="InterPro" id="IPR051782">
    <property type="entry name" value="ABC_Transporter_VariousFunc"/>
</dbReference>
<reference evidence="5 6" key="1">
    <citation type="submission" date="2019-06" db="EMBL/GenBank/DDBJ databases">
        <title>Rhodococcus spaelei sp. nov., isolated from a cave.</title>
        <authorList>
            <person name="Lee S.D."/>
        </authorList>
    </citation>
    <scope>NUCLEOTIDE SEQUENCE [LARGE SCALE GENOMIC DNA]</scope>
    <source>
        <strain evidence="5 6">C9-5</strain>
    </source>
</reference>
<dbReference type="Pfam" id="PF00005">
    <property type="entry name" value="ABC_tran"/>
    <property type="match status" value="1"/>
</dbReference>
<comment type="caution">
    <text evidence="5">The sequence shown here is derived from an EMBL/GenBank/DDBJ whole genome shotgun (WGS) entry which is preliminary data.</text>
</comment>
<dbReference type="InterPro" id="IPR003439">
    <property type="entry name" value="ABC_transporter-like_ATP-bd"/>
</dbReference>
<dbReference type="CDD" id="cd03230">
    <property type="entry name" value="ABC_DR_subfamily_A"/>
    <property type="match status" value="1"/>
</dbReference>
<accession>A0A541BAL2</accession>
<dbReference type="InterPro" id="IPR003593">
    <property type="entry name" value="AAA+_ATPase"/>
</dbReference>
<evidence type="ECO:0000313" key="5">
    <source>
        <dbReference type="EMBL" id="TQF69381.1"/>
    </source>
</evidence>
<dbReference type="GO" id="GO:0016887">
    <property type="term" value="F:ATP hydrolysis activity"/>
    <property type="evidence" value="ECO:0007669"/>
    <property type="project" value="InterPro"/>
</dbReference>
<keyword evidence="1" id="KW-0813">Transport</keyword>
<dbReference type="AlphaFoldDB" id="A0A541BAL2"/>
<dbReference type="Proteomes" id="UP000316256">
    <property type="component" value="Unassembled WGS sequence"/>
</dbReference>
<keyword evidence="2" id="KW-0547">Nucleotide-binding</keyword>
<evidence type="ECO:0000313" key="6">
    <source>
        <dbReference type="Proteomes" id="UP000316256"/>
    </source>
</evidence>
<dbReference type="SUPFAM" id="SSF52540">
    <property type="entry name" value="P-loop containing nucleoside triphosphate hydrolases"/>
    <property type="match status" value="1"/>
</dbReference>
<protein>
    <submittedName>
        <fullName evidence="5">ABC transporter ATP-binding protein</fullName>
    </submittedName>
</protein>
<dbReference type="PROSITE" id="PS00211">
    <property type="entry name" value="ABC_TRANSPORTER_1"/>
    <property type="match status" value="1"/>
</dbReference>
<dbReference type="SMART" id="SM00382">
    <property type="entry name" value="AAA"/>
    <property type="match status" value="1"/>
</dbReference>
<dbReference type="Gene3D" id="3.40.50.300">
    <property type="entry name" value="P-loop containing nucleotide triphosphate hydrolases"/>
    <property type="match status" value="1"/>
</dbReference>
<dbReference type="PROSITE" id="PS50893">
    <property type="entry name" value="ABC_TRANSPORTER_2"/>
    <property type="match status" value="1"/>
</dbReference>
<dbReference type="PANTHER" id="PTHR42939">
    <property type="entry name" value="ABC TRANSPORTER ATP-BINDING PROTEIN ALBC-RELATED"/>
    <property type="match status" value="1"/>
</dbReference>
<evidence type="ECO:0000256" key="1">
    <source>
        <dbReference type="ARBA" id="ARBA00022448"/>
    </source>
</evidence>